<dbReference type="EMBL" id="SPDV01000017">
    <property type="protein sequence ID" value="TFI58331.1"/>
    <property type="molecule type" value="Genomic_DNA"/>
</dbReference>
<protein>
    <submittedName>
        <fullName evidence="1">PqqD family protein</fullName>
    </submittedName>
</protein>
<sequence>MRGACGASAPRVDAGRSVISILRLLSRLWEECVARQNDCQRRRQFCRCAWGRPWLACRRALRVGRRCVAEDPIVSRRASLLEAEVDGELVGLHVDRGTCYGFNGTATRIWALIEQPKRVSELQTVLLDEYDVDPETCRAQLMELLGELEQDGLVSVEAAPDA</sequence>
<organism evidence="1 2">
    <name type="scientific">Sphingomonas parva</name>
    <dbReference type="NCBI Taxonomy" id="2555898"/>
    <lineage>
        <taxon>Bacteria</taxon>
        <taxon>Pseudomonadati</taxon>
        <taxon>Pseudomonadota</taxon>
        <taxon>Alphaproteobacteria</taxon>
        <taxon>Sphingomonadales</taxon>
        <taxon>Sphingomonadaceae</taxon>
        <taxon>Sphingomonas</taxon>
    </lineage>
</organism>
<comment type="caution">
    <text evidence="1">The sequence shown here is derived from an EMBL/GenBank/DDBJ whole genome shotgun (WGS) entry which is preliminary data.</text>
</comment>
<keyword evidence="2" id="KW-1185">Reference proteome</keyword>
<evidence type="ECO:0000313" key="2">
    <source>
        <dbReference type="Proteomes" id="UP000298213"/>
    </source>
</evidence>
<dbReference type="InterPro" id="IPR041881">
    <property type="entry name" value="PqqD_sf"/>
</dbReference>
<gene>
    <name evidence="1" type="ORF">E2493_10105</name>
</gene>
<evidence type="ECO:0000313" key="1">
    <source>
        <dbReference type="EMBL" id="TFI58331.1"/>
    </source>
</evidence>
<reference evidence="1 2" key="1">
    <citation type="submission" date="2019-03" db="EMBL/GenBank/DDBJ databases">
        <title>Genome sequence of Sphingomonas sp. 17J27-24.</title>
        <authorList>
            <person name="Kim M."/>
            <person name="Maeng S."/>
            <person name="Sathiyaraj S."/>
        </authorList>
    </citation>
    <scope>NUCLEOTIDE SEQUENCE [LARGE SCALE GENOMIC DNA]</scope>
    <source>
        <strain evidence="1 2">17J27-24</strain>
    </source>
</reference>
<name>A0A4Y8ZQN9_9SPHN</name>
<dbReference type="Proteomes" id="UP000298213">
    <property type="component" value="Unassembled WGS sequence"/>
</dbReference>
<dbReference type="InterPro" id="IPR008792">
    <property type="entry name" value="PQQD"/>
</dbReference>
<dbReference type="Gene3D" id="1.10.10.1150">
    <property type="entry name" value="Coenzyme PQQ synthesis protein D (PqqD)"/>
    <property type="match status" value="1"/>
</dbReference>
<dbReference type="OrthoDB" id="7577997at2"/>
<dbReference type="Pfam" id="PF05402">
    <property type="entry name" value="PqqD"/>
    <property type="match status" value="1"/>
</dbReference>
<proteinExistence type="predicted"/>
<dbReference type="AlphaFoldDB" id="A0A4Y8ZQN9"/>
<accession>A0A4Y8ZQN9</accession>